<keyword evidence="2 3" id="KW-0378">Hydrolase</keyword>
<comment type="similarity">
    <text evidence="1 3">Belongs to the type-B carboxylesterase/lipase family.</text>
</comment>
<evidence type="ECO:0000256" key="3">
    <source>
        <dbReference type="RuleBase" id="RU361235"/>
    </source>
</evidence>
<proteinExistence type="inferred from homology"/>
<dbReference type="Proteomes" id="UP000315889">
    <property type="component" value="Unassembled WGS sequence"/>
</dbReference>
<organism evidence="5 6">
    <name type="scientific">SAR92 clade bacterium</name>
    <dbReference type="NCBI Taxonomy" id="2315479"/>
    <lineage>
        <taxon>Bacteria</taxon>
        <taxon>Pseudomonadati</taxon>
        <taxon>Pseudomonadota</taxon>
        <taxon>Gammaproteobacteria</taxon>
        <taxon>Cellvibrionales</taxon>
        <taxon>Porticoccaceae</taxon>
        <taxon>SAR92 clade</taxon>
    </lineage>
</organism>
<dbReference type="Pfam" id="PF00135">
    <property type="entry name" value="COesterase"/>
    <property type="match status" value="2"/>
</dbReference>
<protein>
    <recommendedName>
        <fullName evidence="3">Carboxylic ester hydrolase</fullName>
        <ecNumber evidence="3">3.1.1.-</ecNumber>
    </recommendedName>
</protein>
<dbReference type="PANTHER" id="PTHR11559">
    <property type="entry name" value="CARBOXYLESTERASE"/>
    <property type="match status" value="1"/>
</dbReference>
<comment type="caution">
    <text evidence="5">The sequence shown here is derived from an EMBL/GenBank/DDBJ whole genome shotgun (WGS) entry which is preliminary data.</text>
</comment>
<dbReference type="GO" id="GO:0016787">
    <property type="term" value="F:hydrolase activity"/>
    <property type="evidence" value="ECO:0007669"/>
    <property type="project" value="UniProtKB-KW"/>
</dbReference>
<dbReference type="EMBL" id="SHBP01000001">
    <property type="protein sequence ID" value="RZO23078.1"/>
    <property type="molecule type" value="Genomic_DNA"/>
</dbReference>
<evidence type="ECO:0000313" key="6">
    <source>
        <dbReference type="Proteomes" id="UP000315889"/>
    </source>
</evidence>
<dbReference type="InterPro" id="IPR002018">
    <property type="entry name" value="CarbesteraseB"/>
</dbReference>
<dbReference type="SUPFAM" id="SSF53474">
    <property type="entry name" value="alpha/beta-Hydrolases"/>
    <property type="match status" value="1"/>
</dbReference>
<dbReference type="InterPro" id="IPR019819">
    <property type="entry name" value="Carboxylesterase_B_CS"/>
</dbReference>
<reference evidence="5 6" key="1">
    <citation type="submission" date="2019-02" db="EMBL/GenBank/DDBJ databases">
        <title>Prokaryotic population dynamics and viral predation in marine succession experiment using metagenomics: the confinement effect.</title>
        <authorList>
            <person name="Haro-Moreno J.M."/>
            <person name="Rodriguez-Valera F."/>
            <person name="Lopez-Perez M."/>
        </authorList>
    </citation>
    <scope>NUCLEOTIDE SEQUENCE [LARGE SCALE GENOMIC DNA]</scope>
    <source>
        <strain evidence="5">MED-G170</strain>
    </source>
</reference>
<dbReference type="InterPro" id="IPR050309">
    <property type="entry name" value="Type-B_Carboxylest/Lipase"/>
</dbReference>
<dbReference type="EC" id="3.1.1.-" evidence="3"/>
<feature type="domain" description="Carboxylesterase type B" evidence="4">
    <location>
        <begin position="406"/>
        <end position="539"/>
    </location>
</feature>
<accession>A0A520MPD8</accession>
<feature type="domain" description="Carboxylesterase type B" evidence="4">
    <location>
        <begin position="40"/>
        <end position="391"/>
    </location>
</feature>
<dbReference type="InterPro" id="IPR029058">
    <property type="entry name" value="AB_hydrolase_fold"/>
</dbReference>
<dbReference type="PROSITE" id="PS00941">
    <property type="entry name" value="CARBOXYLESTERASE_B_2"/>
    <property type="match status" value="1"/>
</dbReference>
<evidence type="ECO:0000313" key="5">
    <source>
        <dbReference type="EMBL" id="RZO23078.1"/>
    </source>
</evidence>
<name>A0A520MPD8_9GAMM</name>
<gene>
    <name evidence="5" type="ORF">EVB03_01590</name>
</gene>
<dbReference type="InterPro" id="IPR019826">
    <property type="entry name" value="Carboxylesterase_B_AS"/>
</dbReference>
<evidence type="ECO:0000259" key="4">
    <source>
        <dbReference type="Pfam" id="PF00135"/>
    </source>
</evidence>
<dbReference type="PROSITE" id="PS00122">
    <property type="entry name" value="CARBOXYLESTERASE_B_1"/>
    <property type="match status" value="1"/>
</dbReference>
<dbReference type="AlphaFoldDB" id="A0A520MPD8"/>
<sequence length="604" mass="66861">MKYLIRFISGLILVLVVVAGAAYAYLAPESKPAPVASDNTLINLDTGDIIGYQNSLGASVWRGIPFAQPPVGDLRWRAPRPPAPWQHPRQMLEAGPDCAHQANNTSPEKNLINGSEDCLYLNVFAPENAKDRPVMFWIHGGANNGGTSNHPMLDGSQLASQFDVVVVSINYRLSAFGWLSHPALRTNAKLPEDKSSNFGTLDQIAGLKWVQRNIAQFGGDASRVTIFGESAGGWNVMALMASPLATDLFHGAIVQSGGLDIEPTTRAENFIEDEGHEHSSREFINQLLVAEGRATNREAAKKLQSSMTVHDLADYLRSKTTTEVFKAFRSETGGKVFGNLDLIGDGIVLPQAVASEQLFADPANYNAVPVILGTNRDEMKLFLSFSPDQVDKFMGIPIAIKNSGRYEAFSSYASDQWKIKAVDQLATVMRQGQGDNVFAYRFDADDLRDFGFLSLQELMGAAHAFEIPYVFGNFVSFMSNLIHPESARSARNALSQSMMSYWASFAHYGKPAKGYHGKQVEWSTWSNNDEQNRVMIFDTSIDRGIRMSPMKLKMQDLKQRFFSETRFNDQEEYCQAYKLLFANENFVQSEYDNLGDKGCSGVGL</sequence>
<dbReference type="Gene3D" id="3.40.50.1820">
    <property type="entry name" value="alpha/beta hydrolase"/>
    <property type="match status" value="1"/>
</dbReference>
<evidence type="ECO:0000256" key="1">
    <source>
        <dbReference type="ARBA" id="ARBA00005964"/>
    </source>
</evidence>
<evidence type="ECO:0000256" key="2">
    <source>
        <dbReference type="ARBA" id="ARBA00022801"/>
    </source>
</evidence>